<sequence>MQAIQNPTWWQNMMMPGFFWPAEEVIQDHTYTFGNGMNTYQNSQQPAEGLRG</sequence>
<keyword evidence="2" id="KW-1185">Reference proteome</keyword>
<protein>
    <submittedName>
        <fullName evidence="1">Uncharacterized protein</fullName>
    </submittedName>
</protein>
<evidence type="ECO:0000313" key="1">
    <source>
        <dbReference type="EMBL" id="KAI9508724.1"/>
    </source>
</evidence>
<accession>A0ACC0UCB5</accession>
<reference evidence="1" key="1">
    <citation type="submission" date="2021-03" db="EMBL/GenBank/DDBJ databases">
        <title>Evolutionary priming and transition to the ectomycorrhizal habit in an iconic lineage of mushroom-forming fungi: is preadaptation a requirement?</title>
        <authorList>
            <consortium name="DOE Joint Genome Institute"/>
            <person name="Looney B.P."/>
            <person name="Miyauchi S."/>
            <person name="Morin E."/>
            <person name="Drula E."/>
            <person name="Courty P.E."/>
            <person name="Chicoki N."/>
            <person name="Fauchery L."/>
            <person name="Kohler A."/>
            <person name="Kuo A."/>
            <person name="LaButti K."/>
            <person name="Pangilinan J."/>
            <person name="Lipzen A."/>
            <person name="Riley R."/>
            <person name="Andreopoulos W."/>
            <person name="He G."/>
            <person name="Johnson J."/>
            <person name="Barry K.W."/>
            <person name="Grigoriev I.V."/>
            <person name="Nagy L."/>
            <person name="Hibbett D."/>
            <person name="Henrissat B."/>
            <person name="Matheny P.B."/>
            <person name="Labbe J."/>
            <person name="Martin A.F."/>
        </authorList>
    </citation>
    <scope>NUCLEOTIDE SEQUENCE</scope>
    <source>
        <strain evidence="1">BPL698</strain>
    </source>
</reference>
<evidence type="ECO:0000313" key="2">
    <source>
        <dbReference type="Proteomes" id="UP001207468"/>
    </source>
</evidence>
<comment type="caution">
    <text evidence="1">The sequence shown here is derived from an EMBL/GenBank/DDBJ whole genome shotgun (WGS) entry which is preliminary data.</text>
</comment>
<dbReference type="Proteomes" id="UP001207468">
    <property type="component" value="Unassembled WGS sequence"/>
</dbReference>
<name>A0ACC0UCB5_9AGAM</name>
<organism evidence="1 2">
    <name type="scientific">Russula earlei</name>
    <dbReference type="NCBI Taxonomy" id="71964"/>
    <lineage>
        <taxon>Eukaryota</taxon>
        <taxon>Fungi</taxon>
        <taxon>Dikarya</taxon>
        <taxon>Basidiomycota</taxon>
        <taxon>Agaricomycotina</taxon>
        <taxon>Agaricomycetes</taxon>
        <taxon>Russulales</taxon>
        <taxon>Russulaceae</taxon>
        <taxon>Russula</taxon>
    </lineage>
</organism>
<gene>
    <name evidence="1" type="ORF">F5148DRAFT_1192943</name>
</gene>
<proteinExistence type="predicted"/>
<dbReference type="EMBL" id="JAGFNK010000080">
    <property type="protein sequence ID" value="KAI9508724.1"/>
    <property type="molecule type" value="Genomic_DNA"/>
</dbReference>